<feature type="coiled-coil region" evidence="6">
    <location>
        <begin position="16"/>
        <end position="50"/>
    </location>
</feature>
<feature type="domain" description="Histidine kinase" evidence="7">
    <location>
        <begin position="815"/>
        <end position="1036"/>
    </location>
</feature>
<dbReference type="Gene3D" id="3.30.450.20">
    <property type="entry name" value="PAS domain"/>
    <property type="match status" value="5"/>
</dbReference>
<dbReference type="Gene3D" id="1.10.287.130">
    <property type="match status" value="1"/>
</dbReference>
<evidence type="ECO:0000256" key="3">
    <source>
        <dbReference type="ARBA" id="ARBA00022553"/>
    </source>
</evidence>
<dbReference type="NCBIfam" id="TIGR00229">
    <property type="entry name" value="sensory_box"/>
    <property type="match status" value="2"/>
</dbReference>
<dbReference type="RefSeq" id="WP_243511018.1">
    <property type="nucleotide sequence ID" value="NZ_CP094534.1"/>
</dbReference>
<evidence type="ECO:0000256" key="5">
    <source>
        <dbReference type="PROSITE-ProRule" id="PRU00169"/>
    </source>
</evidence>
<dbReference type="InterPro" id="IPR036097">
    <property type="entry name" value="HisK_dim/P_sf"/>
</dbReference>
<dbReference type="SMART" id="SM00086">
    <property type="entry name" value="PAC"/>
    <property type="match status" value="4"/>
</dbReference>
<dbReference type="SUPFAM" id="SSF55785">
    <property type="entry name" value="PYP-like sensor domain (PAS domain)"/>
    <property type="match status" value="4"/>
</dbReference>
<dbReference type="Pfam" id="PF13188">
    <property type="entry name" value="PAS_8"/>
    <property type="match status" value="1"/>
</dbReference>
<feature type="modified residue" description="4-aspartylphosphate" evidence="5">
    <location>
        <position position="1109"/>
    </location>
</feature>
<dbReference type="PANTHER" id="PTHR45339">
    <property type="entry name" value="HYBRID SIGNAL TRANSDUCTION HISTIDINE KINASE J"/>
    <property type="match status" value="1"/>
</dbReference>
<dbReference type="InterPro" id="IPR011006">
    <property type="entry name" value="CheY-like_superfamily"/>
</dbReference>
<dbReference type="InterPro" id="IPR000700">
    <property type="entry name" value="PAS-assoc_C"/>
</dbReference>
<feature type="domain" description="PAS" evidence="9">
    <location>
        <begin position="676"/>
        <end position="746"/>
    </location>
</feature>
<sequence length="1181" mass="129861">MKTVSAFSDADWAAQLRVEQARRAQAEAALAEAQARLAALENQLASTASTAQHQHTQLTALVQNLQAGLVLVDQAGQIQFVSQGFWELFGLPPVAGPAEGGPPIPYAAVRIDEAFADPAAFTARARALNMAGQTVLQEAFALADGRVVELDYLVLDTAGAGRLICYRDVTERHRRDEELRTLSYIPAQSPNPILRLTATGEVDYANPAARPLLDALAAEAPGTVPQRLLALVQEALLAPQVPQQALAVAGQHYQFSAVAVPGQPYVSLYLTNVTERHLAEQRLAEQRAFYEGVLEQVPSAVAVFDAEHRYLFLNPAVEPDPAVRAWMLGKTSAETGPLRQRPEAIMQTRSAAFAEAVQTEEEVVWEEMRPSPDGPIYHLLRYRSARDADGALRVISSGIDITARKRAEEKLARQREFYESILNLLPVDVAVFDAEHRFLFVNPSSISDPEIRQQIIGLTSAEYFALRQGRQPADMAAQREQYFDLAVRTRADVTWEEMRTDHKQRPQLIMRHLRPVFDADDTLRMVVGAGLDITARYTAEKLQHEVQQMLQVQQNFVRQILDALPNVLYLVDPSGAVSFANPAYEAMIGHGSHWHLEGAPEPVREEMRQMQALNQLVRTTRQPQVQEMPFTLKSGEVRYFEVHKRPLRRLDGQFDILTISTDVTAVKQARLALERREKQYHDLVYYSQALICTHDEAGNILSVNPAIERLMGLPAAQLVGKRLQQAIPSEHHAAVQAYLDGTQQAQAGVVQVRAGGGERRYLQYYSYEVREEGYSTYVVASGYDVTEGILAQKALQQAKWEADENAQAKVDFLARMSHEIRTPLNGVLGMATLLQKTPLTADQRDYLATMQHAGQHLLALLNDVLDMTKITTQHLQLSHAPFDLRVALQGAGQTVSALAAEKGLSLVVEPLAAAVPRVVGDAYRLHQVLLNLLSNAIKFTEKGHVRLGADVIDETAEALTVHFRVDDTGIGIPLKEQAHIFEAFAQATAETSGRYGGTGLGLAISQQLVEQMGGTLRLRSRPGHGTLFMFLLTLPRAVEGMTAQAPAPPVVPTERLRGLRVLLAEDNLVNQRIAVAVLEHWGVQVTAVGNGLDALAELLKQRFDVALLDIRMPGLTGVQVTEAIRRHPDAACAQLPIVALTANAFAADRAAYLAAGMNACLTKPYEEAALSQLLLELTAAK</sequence>
<dbReference type="InterPro" id="IPR003661">
    <property type="entry name" value="HisK_dim/P_dom"/>
</dbReference>
<reference evidence="11 12" key="1">
    <citation type="submission" date="2022-03" db="EMBL/GenBank/DDBJ databases">
        <title>Hymenobactersp. isolated from the air.</title>
        <authorList>
            <person name="Won M."/>
            <person name="Kwon S.-W."/>
        </authorList>
    </citation>
    <scope>NUCLEOTIDE SEQUENCE [LARGE SCALE GENOMIC DNA]</scope>
    <source>
        <strain evidence="11 12">KACC 22596</strain>
    </source>
</reference>
<dbReference type="PRINTS" id="PR00344">
    <property type="entry name" value="BCTRLSENSOR"/>
</dbReference>
<dbReference type="SUPFAM" id="SSF55874">
    <property type="entry name" value="ATPase domain of HSP90 chaperone/DNA topoisomerase II/histidine kinase"/>
    <property type="match status" value="1"/>
</dbReference>
<comment type="catalytic activity">
    <reaction evidence="1">
        <text>ATP + protein L-histidine = ADP + protein N-phospho-L-histidine.</text>
        <dbReference type="EC" id="2.7.13.3"/>
    </reaction>
</comment>
<dbReference type="PROSITE" id="PS50113">
    <property type="entry name" value="PAC"/>
    <property type="match status" value="2"/>
</dbReference>
<dbReference type="EC" id="2.7.13.3" evidence="2"/>
<evidence type="ECO:0000259" key="8">
    <source>
        <dbReference type="PROSITE" id="PS50110"/>
    </source>
</evidence>
<dbReference type="InterPro" id="IPR000014">
    <property type="entry name" value="PAS"/>
</dbReference>
<dbReference type="CDD" id="cd16922">
    <property type="entry name" value="HATPase_EvgS-ArcB-TorS-like"/>
    <property type="match status" value="1"/>
</dbReference>
<evidence type="ECO:0000259" key="7">
    <source>
        <dbReference type="PROSITE" id="PS50109"/>
    </source>
</evidence>
<dbReference type="SMART" id="SM00387">
    <property type="entry name" value="HATPase_c"/>
    <property type="match status" value="1"/>
</dbReference>
<feature type="domain" description="PAC" evidence="10">
    <location>
        <begin position="359"/>
        <end position="413"/>
    </location>
</feature>
<keyword evidence="4" id="KW-0902">Two-component regulatory system</keyword>
<dbReference type="EMBL" id="CP094534">
    <property type="protein sequence ID" value="UOE32424.1"/>
    <property type="molecule type" value="Genomic_DNA"/>
</dbReference>
<dbReference type="SMART" id="SM00448">
    <property type="entry name" value="REC"/>
    <property type="match status" value="1"/>
</dbReference>
<proteinExistence type="predicted"/>
<accession>A0ABY4B0T4</accession>
<feature type="domain" description="PAC" evidence="10">
    <location>
        <begin position="624"/>
        <end position="675"/>
    </location>
</feature>
<feature type="domain" description="Response regulatory" evidence="8">
    <location>
        <begin position="1060"/>
        <end position="1178"/>
    </location>
</feature>
<dbReference type="SUPFAM" id="SSF47384">
    <property type="entry name" value="Homodimeric domain of signal transducing histidine kinase"/>
    <property type="match status" value="1"/>
</dbReference>
<evidence type="ECO:0000259" key="9">
    <source>
        <dbReference type="PROSITE" id="PS50112"/>
    </source>
</evidence>
<dbReference type="Gene3D" id="3.40.50.2300">
    <property type="match status" value="1"/>
</dbReference>
<gene>
    <name evidence="11" type="ORF">MTP16_14935</name>
</gene>
<dbReference type="Pfam" id="PF08448">
    <property type="entry name" value="PAS_4"/>
    <property type="match status" value="4"/>
</dbReference>
<dbReference type="InterPro" id="IPR036890">
    <property type="entry name" value="HATPase_C_sf"/>
</dbReference>
<dbReference type="SMART" id="SM00388">
    <property type="entry name" value="HisKA"/>
    <property type="match status" value="1"/>
</dbReference>
<evidence type="ECO:0000256" key="1">
    <source>
        <dbReference type="ARBA" id="ARBA00000085"/>
    </source>
</evidence>
<dbReference type="CDD" id="cd00130">
    <property type="entry name" value="PAS"/>
    <property type="match status" value="2"/>
</dbReference>
<feature type="domain" description="PAS" evidence="9">
    <location>
        <begin position="54"/>
        <end position="93"/>
    </location>
</feature>
<evidence type="ECO:0000256" key="4">
    <source>
        <dbReference type="ARBA" id="ARBA00023012"/>
    </source>
</evidence>
<dbReference type="Pfam" id="PF02518">
    <property type="entry name" value="HATPase_c"/>
    <property type="match status" value="1"/>
</dbReference>
<dbReference type="InterPro" id="IPR035965">
    <property type="entry name" value="PAS-like_dom_sf"/>
</dbReference>
<dbReference type="PANTHER" id="PTHR45339:SF1">
    <property type="entry name" value="HYBRID SIGNAL TRANSDUCTION HISTIDINE KINASE J"/>
    <property type="match status" value="1"/>
</dbReference>
<feature type="domain" description="PAS" evidence="9">
    <location>
        <begin position="553"/>
        <end position="589"/>
    </location>
</feature>
<dbReference type="InterPro" id="IPR005467">
    <property type="entry name" value="His_kinase_dom"/>
</dbReference>
<name>A0ABY4B0T4_9BACT</name>
<dbReference type="InterPro" id="IPR001789">
    <property type="entry name" value="Sig_transdc_resp-reg_receiver"/>
</dbReference>
<evidence type="ECO:0000313" key="11">
    <source>
        <dbReference type="EMBL" id="UOE32424.1"/>
    </source>
</evidence>
<dbReference type="CDD" id="cd00082">
    <property type="entry name" value="HisKA"/>
    <property type="match status" value="1"/>
</dbReference>
<dbReference type="InterPro" id="IPR004358">
    <property type="entry name" value="Sig_transdc_His_kin-like_C"/>
</dbReference>
<dbReference type="Pfam" id="PF00072">
    <property type="entry name" value="Response_reg"/>
    <property type="match status" value="1"/>
</dbReference>
<dbReference type="InterPro" id="IPR013656">
    <property type="entry name" value="PAS_4"/>
</dbReference>
<dbReference type="InterPro" id="IPR003594">
    <property type="entry name" value="HATPase_dom"/>
</dbReference>
<evidence type="ECO:0000259" key="10">
    <source>
        <dbReference type="PROSITE" id="PS50113"/>
    </source>
</evidence>
<evidence type="ECO:0000313" key="12">
    <source>
        <dbReference type="Proteomes" id="UP000831390"/>
    </source>
</evidence>
<dbReference type="Proteomes" id="UP000831390">
    <property type="component" value="Chromosome"/>
</dbReference>
<dbReference type="CDD" id="cd17546">
    <property type="entry name" value="REC_hyHK_CKI1_RcsC-like"/>
    <property type="match status" value="1"/>
</dbReference>
<dbReference type="InterPro" id="IPR001610">
    <property type="entry name" value="PAC"/>
</dbReference>
<dbReference type="PROSITE" id="PS50110">
    <property type="entry name" value="RESPONSE_REGULATORY"/>
    <property type="match status" value="1"/>
</dbReference>
<evidence type="ECO:0000256" key="2">
    <source>
        <dbReference type="ARBA" id="ARBA00012438"/>
    </source>
</evidence>
<dbReference type="PROSITE" id="PS50109">
    <property type="entry name" value="HIS_KIN"/>
    <property type="match status" value="1"/>
</dbReference>
<dbReference type="SUPFAM" id="SSF52172">
    <property type="entry name" value="CheY-like"/>
    <property type="match status" value="1"/>
</dbReference>
<protein>
    <recommendedName>
        <fullName evidence="2">histidine kinase</fullName>
        <ecNumber evidence="2">2.7.13.3</ecNumber>
    </recommendedName>
</protein>
<keyword evidence="12" id="KW-1185">Reference proteome</keyword>
<keyword evidence="3 5" id="KW-0597">Phosphoprotein</keyword>
<dbReference type="Gene3D" id="3.30.565.10">
    <property type="entry name" value="Histidine kinase-like ATPase, C-terminal domain"/>
    <property type="match status" value="1"/>
</dbReference>
<dbReference type="SMART" id="SM00091">
    <property type="entry name" value="PAS"/>
    <property type="match status" value="4"/>
</dbReference>
<organism evidence="11 12">
    <name type="scientific">Hymenobacter monticola</name>
    <dbReference type="NCBI Taxonomy" id="1705399"/>
    <lineage>
        <taxon>Bacteria</taxon>
        <taxon>Pseudomonadati</taxon>
        <taxon>Bacteroidota</taxon>
        <taxon>Cytophagia</taxon>
        <taxon>Cytophagales</taxon>
        <taxon>Hymenobacteraceae</taxon>
        <taxon>Hymenobacter</taxon>
    </lineage>
</organism>
<dbReference type="PROSITE" id="PS50112">
    <property type="entry name" value="PAS"/>
    <property type="match status" value="3"/>
</dbReference>
<dbReference type="Pfam" id="PF00512">
    <property type="entry name" value="HisKA"/>
    <property type="match status" value="1"/>
</dbReference>
<keyword evidence="6" id="KW-0175">Coiled coil</keyword>
<evidence type="ECO:0000256" key="6">
    <source>
        <dbReference type="SAM" id="Coils"/>
    </source>
</evidence>